<evidence type="ECO:0000313" key="3">
    <source>
        <dbReference type="Proteomes" id="UP001239994"/>
    </source>
</evidence>
<organism evidence="2 3">
    <name type="scientific">Electrophorus voltai</name>
    <dbReference type="NCBI Taxonomy" id="2609070"/>
    <lineage>
        <taxon>Eukaryota</taxon>
        <taxon>Metazoa</taxon>
        <taxon>Chordata</taxon>
        <taxon>Craniata</taxon>
        <taxon>Vertebrata</taxon>
        <taxon>Euteleostomi</taxon>
        <taxon>Actinopterygii</taxon>
        <taxon>Neopterygii</taxon>
        <taxon>Teleostei</taxon>
        <taxon>Ostariophysi</taxon>
        <taxon>Gymnotiformes</taxon>
        <taxon>Gymnotoidei</taxon>
        <taxon>Gymnotidae</taxon>
        <taxon>Electrophorus</taxon>
    </lineage>
</organism>
<sequence length="191" mass="19928">MPGNGTVSELPSVYGIPVCGQYRHSSELSGVGVWSFDVGRNSASFLRLLPVPALHWRAVAGLVVAIPVLQVAGTVPGPAAVVGAGLRTGCREAIRGSPQEREHAIFRTGAQTTGSSPPGSLGDMGRTGPGVRDGGKRSQWLAAVRPRCTLTINATKPDIGRLSQLELQHLMLCFSESPNDIRGGFSVSSSS</sequence>
<name>A0AAD9DWI6_9TELE</name>
<dbReference type="EMBL" id="JAROKS010000017">
    <property type="protein sequence ID" value="KAK1794192.1"/>
    <property type="molecule type" value="Genomic_DNA"/>
</dbReference>
<comment type="caution">
    <text evidence="2">The sequence shown here is derived from an EMBL/GenBank/DDBJ whole genome shotgun (WGS) entry which is preliminary data.</text>
</comment>
<keyword evidence="3" id="KW-1185">Reference proteome</keyword>
<protein>
    <submittedName>
        <fullName evidence="2">Uncharacterized protein</fullName>
    </submittedName>
</protein>
<evidence type="ECO:0000313" key="2">
    <source>
        <dbReference type="EMBL" id="KAK1794192.1"/>
    </source>
</evidence>
<proteinExistence type="predicted"/>
<feature type="region of interest" description="Disordered" evidence="1">
    <location>
        <begin position="110"/>
        <end position="136"/>
    </location>
</feature>
<reference evidence="2" key="1">
    <citation type="submission" date="2023-03" db="EMBL/GenBank/DDBJ databases">
        <title>Electrophorus voltai genome.</title>
        <authorList>
            <person name="Bian C."/>
        </authorList>
    </citation>
    <scope>NUCLEOTIDE SEQUENCE</scope>
    <source>
        <strain evidence="2">CB-2022</strain>
        <tissue evidence="2">Muscle</tissue>
    </source>
</reference>
<dbReference type="Proteomes" id="UP001239994">
    <property type="component" value="Unassembled WGS sequence"/>
</dbReference>
<gene>
    <name evidence="2" type="ORF">P4O66_011092</name>
</gene>
<accession>A0AAD9DWI6</accession>
<dbReference type="AlphaFoldDB" id="A0AAD9DWI6"/>
<evidence type="ECO:0000256" key="1">
    <source>
        <dbReference type="SAM" id="MobiDB-lite"/>
    </source>
</evidence>